<dbReference type="EMBL" id="MHMV01000050">
    <property type="protein sequence ID" value="OGZ33301.1"/>
    <property type="molecule type" value="Genomic_DNA"/>
</dbReference>
<dbReference type="AlphaFoldDB" id="A0A1G2F6X4"/>
<protein>
    <submittedName>
        <fullName evidence="2">Uncharacterized protein</fullName>
    </submittedName>
</protein>
<evidence type="ECO:0000256" key="1">
    <source>
        <dbReference type="SAM" id="Phobius"/>
    </source>
</evidence>
<comment type="caution">
    <text evidence="2">The sequence shown here is derived from an EMBL/GenBank/DDBJ whole genome shotgun (WGS) entry which is preliminary data.</text>
</comment>
<proteinExistence type="predicted"/>
<keyword evidence="1" id="KW-0472">Membrane</keyword>
<evidence type="ECO:0000313" key="2">
    <source>
        <dbReference type="EMBL" id="OGZ33301.1"/>
    </source>
</evidence>
<organism evidence="2 3">
    <name type="scientific">Candidatus Portnoybacteria bacterium RBG_13_41_18</name>
    <dbReference type="NCBI Taxonomy" id="1801991"/>
    <lineage>
        <taxon>Bacteria</taxon>
        <taxon>Candidatus Portnoyibacteriota</taxon>
    </lineage>
</organism>
<gene>
    <name evidence="2" type="ORF">A2174_00965</name>
</gene>
<keyword evidence="1" id="KW-0812">Transmembrane</keyword>
<feature type="transmembrane region" description="Helical" evidence="1">
    <location>
        <begin position="43"/>
        <end position="62"/>
    </location>
</feature>
<feature type="transmembrane region" description="Helical" evidence="1">
    <location>
        <begin position="147"/>
        <end position="167"/>
    </location>
</feature>
<dbReference type="Proteomes" id="UP000177725">
    <property type="component" value="Unassembled WGS sequence"/>
</dbReference>
<name>A0A1G2F6X4_9BACT</name>
<feature type="transmembrane region" description="Helical" evidence="1">
    <location>
        <begin position="12"/>
        <end position="37"/>
    </location>
</feature>
<keyword evidence="1" id="KW-1133">Transmembrane helix</keyword>
<feature type="transmembrane region" description="Helical" evidence="1">
    <location>
        <begin position="109"/>
        <end position="127"/>
    </location>
</feature>
<evidence type="ECO:0000313" key="3">
    <source>
        <dbReference type="Proteomes" id="UP000177725"/>
    </source>
</evidence>
<reference evidence="2 3" key="1">
    <citation type="journal article" date="2016" name="Nat. Commun.">
        <title>Thousands of microbial genomes shed light on interconnected biogeochemical processes in an aquifer system.</title>
        <authorList>
            <person name="Anantharaman K."/>
            <person name="Brown C.T."/>
            <person name="Hug L.A."/>
            <person name="Sharon I."/>
            <person name="Castelle C.J."/>
            <person name="Probst A.J."/>
            <person name="Thomas B.C."/>
            <person name="Singh A."/>
            <person name="Wilkins M.J."/>
            <person name="Karaoz U."/>
            <person name="Brodie E.L."/>
            <person name="Williams K.H."/>
            <person name="Hubbard S.S."/>
            <person name="Banfield J.F."/>
        </authorList>
    </citation>
    <scope>NUCLEOTIDE SEQUENCE [LARGE SCALE GENOMIC DNA]</scope>
</reference>
<sequence>MKKFLMPKSRIQLSLVLYLCGLLLLVNVIFLSSVALLTWDRHIYNILQAIVIFCLLTVGFYLQVFLPDVKDFLEAAKLKKLENKRIKEAWVDIQTKRLSFREMSKKLKFIHIFFIGLGAAFTLFGIVDLFGGFPEMIGPGGKAFSHWLTGLLFITAGGVLVFVYPLIWRLKTVSRREEVIKKILKDADEGKATPPEGFA</sequence>
<accession>A0A1G2F6X4</accession>